<proteinExistence type="predicted"/>
<feature type="compositionally biased region" description="Basic and acidic residues" evidence="1">
    <location>
        <begin position="47"/>
        <end position="61"/>
    </location>
</feature>
<evidence type="ECO:0000256" key="1">
    <source>
        <dbReference type="SAM" id="MobiDB-lite"/>
    </source>
</evidence>
<evidence type="ECO:0000313" key="3">
    <source>
        <dbReference type="Proteomes" id="UP000176198"/>
    </source>
</evidence>
<feature type="region of interest" description="Disordered" evidence="1">
    <location>
        <begin position="41"/>
        <end position="65"/>
    </location>
</feature>
<comment type="caution">
    <text evidence="2">The sequence shown here is derived from an EMBL/GenBank/DDBJ whole genome shotgun (WGS) entry which is preliminary data.</text>
</comment>
<name>A0A1F7WJK8_9BACT</name>
<reference evidence="2 3" key="1">
    <citation type="journal article" date="2016" name="Nat. Commun.">
        <title>Thousands of microbial genomes shed light on interconnected biogeochemical processes in an aquifer system.</title>
        <authorList>
            <person name="Anantharaman K."/>
            <person name="Brown C.T."/>
            <person name="Hug L.A."/>
            <person name="Sharon I."/>
            <person name="Castelle C.J."/>
            <person name="Probst A.J."/>
            <person name="Thomas B.C."/>
            <person name="Singh A."/>
            <person name="Wilkins M.J."/>
            <person name="Karaoz U."/>
            <person name="Brodie E.L."/>
            <person name="Williams K.H."/>
            <person name="Hubbard S.S."/>
            <person name="Banfield J.F."/>
        </authorList>
    </citation>
    <scope>NUCLEOTIDE SEQUENCE [LARGE SCALE GENOMIC DNA]</scope>
</reference>
<dbReference type="AlphaFoldDB" id="A0A1F7WJK8"/>
<gene>
    <name evidence="2" type="ORF">A2115_03185</name>
</gene>
<organism evidence="2 3">
    <name type="scientific">Candidatus Woesebacteria bacterium GWA1_41_8</name>
    <dbReference type="NCBI Taxonomy" id="1802471"/>
    <lineage>
        <taxon>Bacteria</taxon>
        <taxon>Candidatus Woeseibacteriota</taxon>
    </lineage>
</organism>
<sequence length="145" mass="16782">MTAEQIIETQIDEPVDEEPLAGHERLIQTIENLKVHYMQDDNAWQERNPKRVPRGEADASRRALSKAMQHQYLDASGIKPDDKLEEVGDSLAEYLLKGSAMAEICKDWLQVDLYSDHVYTDPRATVIMQRVDKVLREREKAQELY</sequence>
<accession>A0A1F7WJK8</accession>
<protein>
    <submittedName>
        <fullName evidence="2">Uncharacterized protein</fullName>
    </submittedName>
</protein>
<evidence type="ECO:0000313" key="2">
    <source>
        <dbReference type="EMBL" id="OGM02338.1"/>
    </source>
</evidence>
<dbReference type="Proteomes" id="UP000176198">
    <property type="component" value="Unassembled WGS sequence"/>
</dbReference>
<dbReference type="EMBL" id="MGFJ01000024">
    <property type="protein sequence ID" value="OGM02338.1"/>
    <property type="molecule type" value="Genomic_DNA"/>
</dbReference>